<feature type="transmembrane region" description="Helical" evidence="1">
    <location>
        <begin position="12"/>
        <end position="30"/>
    </location>
</feature>
<gene>
    <name evidence="3" type="ORF">HMPREF9248_1260</name>
</gene>
<dbReference type="Proteomes" id="UP000004431">
    <property type="component" value="Unassembled WGS sequence"/>
</dbReference>
<reference evidence="3 4" key="1">
    <citation type="submission" date="2010-08" db="EMBL/GenBank/DDBJ databases">
        <authorList>
            <person name="Durkin A.S."/>
            <person name="Madupu R."/>
            <person name="Torralba M."/>
            <person name="Gillis M."/>
            <person name="Methe B."/>
            <person name="Sutton G."/>
            <person name="Nelson K.E."/>
        </authorList>
    </citation>
    <scope>NUCLEOTIDE SEQUENCE [LARGE SCALE GENOMIC DNA]</scope>
    <source>
        <strain evidence="3 4">PB189-T1-4</strain>
    </source>
</reference>
<dbReference type="InterPro" id="IPR012338">
    <property type="entry name" value="Beta-lactam/transpept-like"/>
</dbReference>
<accession>A0ABN0AYU0</accession>
<name>A0ABN0AYU0_9ACTN</name>
<keyword evidence="1" id="KW-0472">Membrane</keyword>
<proteinExistence type="predicted"/>
<evidence type="ECO:0000256" key="1">
    <source>
        <dbReference type="SAM" id="Phobius"/>
    </source>
</evidence>
<protein>
    <submittedName>
        <fullName evidence="3">Serine-type D-Ala-D-Ala carboxypeptidase</fullName>
    </submittedName>
</protein>
<dbReference type="SUPFAM" id="SSF56601">
    <property type="entry name" value="beta-lactamase/transpeptidase-like"/>
    <property type="match status" value="1"/>
</dbReference>
<dbReference type="Gene3D" id="3.40.710.10">
    <property type="entry name" value="DD-peptidase/beta-lactamase superfamily"/>
    <property type="match status" value="1"/>
</dbReference>
<dbReference type="InterPro" id="IPR001967">
    <property type="entry name" value="Peptidase_S11_N"/>
</dbReference>
<organism evidence="3 4">
    <name type="scientific">Fannyhessea vaginae PB189-T1-4</name>
    <dbReference type="NCBI Taxonomy" id="866774"/>
    <lineage>
        <taxon>Bacteria</taxon>
        <taxon>Bacillati</taxon>
        <taxon>Actinomycetota</taxon>
        <taxon>Coriobacteriia</taxon>
        <taxon>Coriobacteriales</taxon>
        <taxon>Atopobiaceae</taxon>
        <taxon>Fannyhessea</taxon>
    </lineage>
</organism>
<feature type="domain" description="Peptidase S11 D-alanyl-D-alanine carboxypeptidase A N-terminal" evidence="2">
    <location>
        <begin position="66"/>
        <end position="288"/>
    </location>
</feature>
<dbReference type="GO" id="GO:0004180">
    <property type="term" value="F:carboxypeptidase activity"/>
    <property type="evidence" value="ECO:0007669"/>
    <property type="project" value="UniProtKB-KW"/>
</dbReference>
<keyword evidence="3" id="KW-0378">Hydrolase</keyword>
<keyword evidence="1" id="KW-0812">Transmembrane</keyword>
<dbReference type="EMBL" id="AEDQ01000032">
    <property type="protein sequence ID" value="EFL43670.1"/>
    <property type="molecule type" value="Genomic_DNA"/>
</dbReference>
<keyword evidence="3" id="KW-0121">Carboxypeptidase</keyword>
<comment type="caution">
    <text evidence="3">The sequence shown here is derived from an EMBL/GenBank/DDBJ whole genome shotgun (WGS) entry which is preliminary data.</text>
</comment>
<evidence type="ECO:0000259" key="2">
    <source>
        <dbReference type="Pfam" id="PF00768"/>
    </source>
</evidence>
<evidence type="ECO:0000313" key="3">
    <source>
        <dbReference type="EMBL" id="EFL43670.1"/>
    </source>
</evidence>
<keyword evidence="1" id="KW-1133">Transmembrane helix</keyword>
<evidence type="ECO:0000313" key="4">
    <source>
        <dbReference type="Proteomes" id="UP000004431"/>
    </source>
</evidence>
<dbReference type="Pfam" id="PF00768">
    <property type="entry name" value="Peptidase_S11"/>
    <property type="match status" value="1"/>
</dbReference>
<keyword evidence="3" id="KW-0645">Protease</keyword>
<keyword evidence="4" id="KW-1185">Reference proteome</keyword>
<sequence length="315" mass="35348">MNRLHKNRRNVLLIVGFIVLAVVVVAFGLFKNRILQSSLFRSVNDKIDYIVNTKDLKIPDDALAFSVYDMDANAYLFYEGAGQEPTVASLSKLFAIDYALSKVKLDDVFEANDETLKLVPAGSSMANLTRGTYTAKQIFQAMLVPSGNDAAYVMAYNIGKMDLGAGHSAKEYINHFVKSLRTYLARESYGKTDLYDPSGYSMQATTNLDDINRVTLKLLNYDFVKECMGESSFTITTKQGNFTWKNTNEFLDKESLFYNSHIKGVKTGTMASSYNIIALYENNGKRYLITCLAAHSNKDRYQAVQAAIHTIIEKH</sequence>
<dbReference type="RefSeq" id="WP_006304678.1">
    <property type="nucleotide sequence ID" value="NZ_AEDQ01000032.1"/>
</dbReference>